<evidence type="ECO:0000313" key="2">
    <source>
        <dbReference type="Proteomes" id="UP000789525"/>
    </source>
</evidence>
<proteinExistence type="predicted"/>
<dbReference type="EMBL" id="CAJVPT010011713">
    <property type="protein sequence ID" value="CAG8581528.1"/>
    <property type="molecule type" value="Genomic_DNA"/>
</dbReference>
<keyword evidence="2" id="KW-1185">Reference proteome</keyword>
<sequence length="505" mass="54702">MADPYDDSPSGQAQGAGSTQDMKESSRGRSRSRSPVRNGGGSSSYRSPGRRSPGYRRRSPPPRKPNHAPAVSLGSAFAHKNVTLKKNLDALVMSTKSLLFTISGSVPSKSKVKNMLTPGKTDRSRGFGFIVMSTVEEATRCVSELNGVELNGRRIRVDYSVTERPHAPTPGEYMGLRRSDYGRRDKGALHAALVPPVLADTSMQERDLAGSISAAYQYYKELPPINPSTLTGAIDVIVIQRKDETGNIELACTPFHVRFGKWQVLRPSDKKVNVLVNGRAIPFNMKIGEAGEAFFVFETEEDVPEDLITSPILQATNPTELSGAVQKTGRFGAKEPSIGGNDADTKELVGGMEEQTEKQAKDEPVPEPDFFDLDATSTEQSEQHDIPPLTKLPPSTYGLPSSQPSTSLPHPNDTTASASHIKVPLNNVKDLAESAARLAKEEEKERIGLLHDKLTATQNILGNDMRFPSDDSKSQPGDEALPKHKKSGSPPPVAYLHDAVIDMAG</sequence>
<organism evidence="1 2">
    <name type="scientific">Acaulospora colombiana</name>
    <dbReference type="NCBI Taxonomy" id="27376"/>
    <lineage>
        <taxon>Eukaryota</taxon>
        <taxon>Fungi</taxon>
        <taxon>Fungi incertae sedis</taxon>
        <taxon>Mucoromycota</taxon>
        <taxon>Glomeromycotina</taxon>
        <taxon>Glomeromycetes</taxon>
        <taxon>Diversisporales</taxon>
        <taxon>Acaulosporaceae</taxon>
        <taxon>Acaulospora</taxon>
    </lineage>
</organism>
<feature type="non-terminal residue" evidence="1">
    <location>
        <position position="505"/>
    </location>
</feature>
<accession>A0ACA9MC49</accession>
<evidence type="ECO:0000313" key="1">
    <source>
        <dbReference type="EMBL" id="CAG8581528.1"/>
    </source>
</evidence>
<reference evidence="1" key="1">
    <citation type="submission" date="2021-06" db="EMBL/GenBank/DDBJ databases">
        <authorList>
            <person name="Kallberg Y."/>
            <person name="Tangrot J."/>
            <person name="Rosling A."/>
        </authorList>
    </citation>
    <scope>NUCLEOTIDE SEQUENCE</scope>
    <source>
        <strain evidence="1">CL356</strain>
    </source>
</reference>
<comment type="caution">
    <text evidence="1">The sequence shown here is derived from an EMBL/GenBank/DDBJ whole genome shotgun (WGS) entry which is preliminary data.</text>
</comment>
<name>A0ACA9MC49_9GLOM</name>
<dbReference type="Proteomes" id="UP000789525">
    <property type="component" value="Unassembled WGS sequence"/>
</dbReference>
<gene>
    <name evidence="1" type="ORF">ACOLOM_LOCUS5987</name>
</gene>
<protein>
    <submittedName>
        <fullName evidence="1">6614_t:CDS:1</fullName>
    </submittedName>
</protein>